<dbReference type="Gene3D" id="3.40.190.10">
    <property type="entry name" value="Periplasmic binding protein-like II"/>
    <property type="match status" value="1"/>
</dbReference>
<dbReference type="EMBL" id="FODD01000016">
    <property type="protein sequence ID" value="SEO05609.1"/>
    <property type="molecule type" value="Genomic_DNA"/>
</dbReference>
<keyword evidence="2" id="KW-0813">Transport</keyword>
<evidence type="ECO:0000256" key="4">
    <source>
        <dbReference type="SAM" id="SignalP"/>
    </source>
</evidence>
<accession>A0A1H8LKJ7</accession>
<evidence type="ECO:0000313" key="5">
    <source>
        <dbReference type="EMBL" id="SEO05609.1"/>
    </source>
</evidence>
<dbReference type="AlphaFoldDB" id="A0A1H8LKJ7"/>
<dbReference type="SUPFAM" id="SSF53850">
    <property type="entry name" value="Periplasmic binding protein-like II"/>
    <property type="match status" value="1"/>
</dbReference>
<evidence type="ECO:0000256" key="3">
    <source>
        <dbReference type="ARBA" id="ARBA00022729"/>
    </source>
</evidence>
<proteinExistence type="inferred from homology"/>
<protein>
    <submittedName>
        <fullName evidence="5">Multiple sugar transport system substrate-binding protein</fullName>
    </submittedName>
</protein>
<dbReference type="GO" id="GO:0042956">
    <property type="term" value="P:maltodextrin transmembrane transport"/>
    <property type="evidence" value="ECO:0007669"/>
    <property type="project" value="TreeGrafter"/>
</dbReference>
<evidence type="ECO:0000313" key="6">
    <source>
        <dbReference type="Proteomes" id="UP000181951"/>
    </source>
</evidence>
<dbReference type="Proteomes" id="UP000181951">
    <property type="component" value="Unassembled WGS sequence"/>
</dbReference>
<dbReference type="GO" id="GO:1901982">
    <property type="term" value="F:maltose binding"/>
    <property type="evidence" value="ECO:0007669"/>
    <property type="project" value="TreeGrafter"/>
</dbReference>
<evidence type="ECO:0000256" key="1">
    <source>
        <dbReference type="ARBA" id="ARBA00008520"/>
    </source>
</evidence>
<dbReference type="GO" id="GO:0015768">
    <property type="term" value="P:maltose transport"/>
    <property type="evidence" value="ECO:0007669"/>
    <property type="project" value="TreeGrafter"/>
</dbReference>
<evidence type="ECO:0000256" key="2">
    <source>
        <dbReference type="ARBA" id="ARBA00022448"/>
    </source>
</evidence>
<dbReference type="GO" id="GO:0055052">
    <property type="term" value="C:ATP-binding cassette (ABC) transporter complex, substrate-binding subunit-containing"/>
    <property type="evidence" value="ECO:0007669"/>
    <property type="project" value="TreeGrafter"/>
</dbReference>
<dbReference type="PANTHER" id="PTHR30061">
    <property type="entry name" value="MALTOSE-BINDING PERIPLASMIC PROTEIN"/>
    <property type="match status" value="1"/>
</dbReference>
<dbReference type="OrthoDB" id="366726at2"/>
<name>A0A1H8LKJ7_9ACTN</name>
<sequence>MPISRSLGGAAAACAAAVLLTVTGCSSGGGFDSSAPKQSSSGSPQSLSVMIATSGDAETAAVKQATAAWARQTGNKVTVQLASDINQQLGQAFAGNKPPDVFYVNSDQFANYAKGGSLYAYGDQIPNASAFSGPLRDSFSYGGKLVCLPKDSSTLGLAINTDLWKQAGLTAADYPTTWQQLAKVAAKLTKGGVTGLVTTPDYQRLGALMKEAGGWITDPGQTAMTADSAADRQALDFVKSMMSAGSLKYASDVDAGWGGEALGKKKAAMTIEGNWLAGAMKADFPSVGYTVVPLPAGPAGKGTLVFSNCWGVAARSGHQKAAVDLVRHLTSAGQQLAFADAFGVMPSRTDALATYARKYPAAKAWVDGIAYAQRPVTIAGFNQVLTQFNTDLQSLRTSSSAQILEGLQRNGGQVLKNGR</sequence>
<gene>
    <name evidence="5" type="ORF">SAMN05216267_101660</name>
</gene>
<reference evidence="5 6" key="1">
    <citation type="submission" date="2016-10" db="EMBL/GenBank/DDBJ databases">
        <authorList>
            <person name="de Groot N.N."/>
        </authorList>
    </citation>
    <scope>NUCLEOTIDE SEQUENCE [LARGE SCALE GENOMIC DNA]</scope>
    <source>
        <strain evidence="5 6">CGMCC 4.2026</strain>
    </source>
</reference>
<comment type="similarity">
    <text evidence="1">Belongs to the bacterial solute-binding protein 1 family.</text>
</comment>
<dbReference type="RefSeq" id="WP_075017093.1">
    <property type="nucleotide sequence ID" value="NZ_FODD01000016.1"/>
</dbReference>
<feature type="chain" id="PRO_5038435439" evidence="4">
    <location>
        <begin position="28"/>
        <end position="419"/>
    </location>
</feature>
<keyword evidence="3 4" id="KW-0732">Signal</keyword>
<organism evidence="5 6">
    <name type="scientific">Actinacidiphila rubida</name>
    <dbReference type="NCBI Taxonomy" id="310780"/>
    <lineage>
        <taxon>Bacteria</taxon>
        <taxon>Bacillati</taxon>
        <taxon>Actinomycetota</taxon>
        <taxon>Actinomycetes</taxon>
        <taxon>Kitasatosporales</taxon>
        <taxon>Streptomycetaceae</taxon>
        <taxon>Actinacidiphila</taxon>
    </lineage>
</organism>
<dbReference type="STRING" id="310780.SAMN05216267_101660"/>
<dbReference type="InterPro" id="IPR006059">
    <property type="entry name" value="SBP"/>
</dbReference>
<dbReference type="PANTHER" id="PTHR30061:SF50">
    <property type="entry name" value="MALTOSE_MALTODEXTRIN-BINDING PERIPLASMIC PROTEIN"/>
    <property type="match status" value="1"/>
</dbReference>
<dbReference type="Pfam" id="PF01547">
    <property type="entry name" value="SBP_bac_1"/>
    <property type="match status" value="1"/>
</dbReference>
<dbReference type="PROSITE" id="PS51257">
    <property type="entry name" value="PROKAR_LIPOPROTEIN"/>
    <property type="match status" value="1"/>
</dbReference>
<keyword evidence="6" id="KW-1185">Reference proteome</keyword>
<keyword evidence="5" id="KW-0762">Sugar transport</keyword>
<feature type="signal peptide" evidence="4">
    <location>
        <begin position="1"/>
        <end position="27"/>
    </location>
</feature>